<evidence type="ECO:0000313" key="1">
    <source>
        <dbReference type="EMBL" id="KAA0705063.1"/>
    </source>
</evidence>
<reference evidence="1 2" key="1">
    <citation type="journal article" date="2019" name="Mol. Ecol. Resour.">
        <title>Chromosome-level genome assembly of Triplophysa tibetana, a fish adapted to the harsh high-altitude environment of the Tibetan Plateau.</title>
        <authorList>
            <person name="Yang X."/>
            <person name="Liu H."/>
            <person name="Ma Z."/>
            <person name="Zou Y."/>
            <person name="Zou M."/>
            <person name="Mao Y."/>
            <person name="Li X."/>
            <person name="Wang H."/>
            <person name="Chen T."/>
            <person name="Wang W."/>
            <person name="Yang R."/>
        </authorList>
    </citation>
    <scope>NUCLEOTIDE SEQUENCE [LARGE SCALE GENOMIC DNA]</scope>
    <source>
        <strain evidence="1">TTIB1903HZAU</strain>
        <tissue evidence="1">Muscle</tissue>
    </source>
</reference>
<comment type="caution">
    <text evidence="1">The sequence shown here is derived from an EMBL/GenBank/DDBJ whole genome shotgun (WGS) entry which is preliminary data.</text>
</comment>
<organism evidence="1 2">
    <name type="scientific">Triplophysa tibetana</name>
    <dbReference type="NCBI Taxonomy" id="1572043"/>
    <lineage>
        <taxon>Eukaryota</taxon>
        <taxon>Metazoa</taxon>
        <taxon>Chordata</taxon>
        <taxon>Craniata</taxon>
        <taxon>Vertebrata</taxon>
        <taxon>Euteleostomi</taxon>
        <taxon>Actinopterygii</taxon>
        <taxon>Neopterygii</taxon>
        <taxon>Teleostei</taxon>
        <taxon>Ostariophysi</taxon>
        <taxon>Cypriniformes</taxon>
        <taxon>Nemacheilidae</taxon>
        <taxon>Triplophysa</taxon>
    </lineage>
</organism>
<dbReference type="EMBL" id="SOYY01000022">
    <property type="protein sequence ID" value="KAA0705063.1"/>
    <property type="molecule type" value="Genomic_DNA"/>
</dbReference>
<gene>
    <name evidence="1" type="ORF">E1301_Tti017848</name>
</gene>
<dbReference type="AlphaFoldDB" id="A0A5A9N6X6"/>
<protein>
    <submittedName>
        <fullName evidence="1">Uncharacterized protein</fullName>
    </submittedName>
</protein>
<sequence>MASFGKLTDYFNRRRSRDELMARRDARRSGSYCCTVAEARSLERRLQRPILAKSRTLPSIPQSPAAIRGHHSANVCVQQQRARLPSSPGPVEACTLPSAGEMWRLEDETEGGVTTGAVDLRPLSQSPFSHFSRRAAYLRKSMSADDSLDDSVFEPTQTEGRSLADPKVKLKRKFRAFVIPITFTAEREGTLTPSEIETLFKDP</sequence>
<name>A0A5A9N6X6_9TELE</name>
<accession>A0A5A9N6X6</accession>
<evidence type="ECO:0000313" key="2">
    <source>
        <dbReference type="Proteomes" id="UP000324632"/>
    </source>
</evidence>
<keyword evidence="2" id="KW-1185">Reference proteome</keyword>
<dbReference type="Proteomes" id="UP000324632">
    <property type="component" value="Chromosome 22"/>
</dbReference>
<proteinExistence type="predicted"/>